<reference evidence="2 3" key="1">
    <citation type="submission" date="2017-05" db="EMBL/GenBank/DDBJ databases">
        <title>Genome Analysis of Maritalea myrionectae HL2708#5.</title>
        <authorList>
            <consortium name="Cotde Inc.-PKNU"/>
            <person name="Jang D."/>
            <person name="Oh H.-M."/>
        </authorList>
    </citation>
    <scope>NUCLEOTIDE SEQUENCE [LARGE SCALE GENOMIC DNA]</scope>
    <source>
        <strain evidence="2 3">HL2708#5</strain>
    </source>
</reference>
<dbReference type="InterPro" id="IPR025495">
    <property type="entry name" value="DUF4386"/>
</dbReference>
<protein>
    <recommendedName>
        <fullName evidence="4">DUF4386 domain-containing protein</fullName>
    </recommendedName>
</protein>
<evidence type="ECO:0000313" key="3">
    <source>
        <dbReference type="Proteomes" id="UP000258927"/>
    </source>
</evidence>
<feature type="transmembrane region" description="Helical" evidence="1">
    <location>
        <begin position="53"/>
        <end position="75"/>
    </location>
</feature>
<feature type="transmembrane region" description="Helical" evidence="1">
    <location>
        <begin position="12"/>
        <end position="33"/>
    </location>
</feature>
<accession>A0A2R4MBN0</accession>
<dbReference type="Proteomes" id="UP000258927">
    <property type="component" value="Chromosome"/>
</dbReference>
<dbReference type="AlphaFoldDB" id="A0A2R4MBN0"/>
<dbReference type="EMBL" id="CP021330">
    <property type="protein sequence ID" value="AVX03400.1"/>
    <property type="molecule type" value="Genomic_DNA"/>
</dbReference>
<keyword evidence="1" id="KW-0472">Membrane</keyword>
<name>A0A2R4MBN0_9HYPH</name>
<dbReference type="STRING" id="1122213.GCA_000423365_01929"/>
<feature type="transmembrane region" description="Helical" evidence="1">
    <location>
        <begin position="199"/>
        <end position="220"/>
    </location>
</feature>
<evidence type="ECO:0000313" key="2">
    <source>
        <dbReference type="EMBL" id="AVX03400.1"/>
    </source>
</evidence>
<organism evidence="2 3">
    <name type="scientific">Maritalea myrionectae</name>
    <dbReference type="NCBI Taxonomy" id="454601"/>
    <lineage>
        <taxon>Bacteria</taxon>
        <taxon>Pseudomonadati</taxon>
        <taxon>Pseudomonadota</taxon>
        <taxon>Alphaproteobacteria</taxon>
        <taxon>Hyphomicrobiales</taxon>
        <taxon>Devosiaceae</taxon>
        <taxon>Maritalea</taxon>
    </lineage>
</organism>
<gene>
    <name evidence="2" type="ORF">MXMO3_00868</name>
</gene>
<evidence type="ECO:0000256" key="1">
    <source>
        <dbReference type="SAM" id="Phobius"/>
    </source>
</evidence>
<evidence type="ECO:0008006" key="4">
    <source>
        <dbReference type="Google" id="ProtNLM"/>
    </source>
</evidence>
<proteinExistence type="predicted"/>
<keyword evidence="3" id="KW-1185">Reference proteome</keyword>
<keyword evidence="1" id="KW-0812">Transmembrane</keyword>
<dbReference type="Pfam" id="PF14329">
    <property type="entry name" value="DUF4386"/>
    <property type="match status" value="1"/>
</dbReference>
<feature type="transmembrane region" description="Helical" evidence="1">
    <location>
        <begin position="168"/>
        <end position="193"/>
    </location>
</feature>
<feature type="transmembrane region" description="Helical" evidence="1">
    <location>
        <begin position="131"/>
        <end position="156"/>
    </location>
</feature>
<sequence>MSELKTTARLAGLSYLGLAITGMLGFLLLRPMIFDPADAAATAANLVDKEALARLTIALELGVVLTQALAAIWFFKLFRLVNPVAAGSIAAFGLVNAIIILVSSAAMVTALKVALTPSLAPGGDVAATVQLLFGVSAAAWQVGMLFFGLWLIPMGYVTLTSNWMPKGLGYVLMVGGFGYMLSCFATVLLPANFGWVAELLPLPATVGEFWMIFYLLIIGVRPKAEADTA</sequence>
<dbReference type="RefSeq" id="WP_117395053.1">
    <property type="nucleotide sequence ID" value="NZ_CP021330.1"/>
</dbReference>
<keyword evidence="1" id="KW-1133">Transmembrane helix</keyword>
<dbReference type="KEGG" id="mmyr:MXMO3_00868"/>
<feature type="transmembrane region" description="Helical" evidence="1">
    <location>
        <begin position="87"/>
        <end position="111"/>
    </location>
</feature>